<feature type="region of interest" description="Disordered" evidence="10">
    <location>
        <begin position="100"/>
        <end position="126"/>
    </location>
</feature>
<dbReference type="SUPFAM" id="SSF101386">
    <property type="entry name" value="all-alpha NTP pyrophosphatases"/>
    <property type="match status" value="1"/>
</dbReference>
<dbReference type="InterPro" id="IPR008179">
    <property type="entry name" value="HisE"/>
</dbReference>
<dbReference type="PANTHER" id="PTHR42945">
    <property type="entry name" value="HISTIDINE BIOSYNTHESIS BIFUNCTIONAL PROTEIN"/>
    <property type="match status" value="1"/>
</dbReference>
<evidence type="ECO:0000256" key="5">
    <source>
        <dbReference type="ARBA" id="ARBA00022741"/>
    </source>
</evidence>
<proteinExistence type="inferred from homology"/>
<keyword evidence="8 9" id="KW-0368">Histidine biosynthesis</keyword>
<evidence type="ECO:0000313" key="11">
    <source>
        <dbReference type="EMBL" id="MFC5293584.1"/>
    </source>
</evidence>
<keyword evidence="12" id="KW-1185">Reference proteome</keyword>
<evidence type="ECO:0000256" key="10">
    <source>
        <dbReference type="SAM" id="MobiDB-lite"/>
    </source>
</evidence>
<evidence type="ECO:0000256" key="3">
    <source>
        <dbReference type="ARBA" id="ARBA00009392"/>
    </source>
</evidence>
<keyword evidence="6 9" id="KW-0378">Hydrolase</keyword>
<dbReference type="CDD" id="cd11534">
    <property type="entry name" value="NTP-PPase_HisIE_like"/>
    <property type="match status" value="1"/>
</dbReference>
<evidence type="ECO:0000256" key="7">
    <source>
        <dbReference type="ARBA" id="ARBA00022840"/>
    </source>
</evidence>
<dbReference type="EMBL" id="JBHSLI010000004">
    <property type="protein sequence ID" value="MFC5293584.1"/>
    <property type="molecule type" value="Genomic_DNA"/>
</dbReference>
<name>A0ABW0F4T0_9HYPH</name>
<comment type="pathway">
    <text evidence="2 9">Amino-acid biosynthesis; L-histidine biosynthesis; L-histidine from 5-phospho-alpha-D-ribose 1-diphosphate: step 2/9.</text>
</comment>
<dbReference type="EC" id="3.6.1.31" evidence="9"/>
<evidence type="ECO:0000256" key="2">
    <source>
        <dbReference type="ARBA" id="ARBA00005204"/>
    </source>
</evidence>
<dbReference type="GO" id="GO:0004636">
    <property type="term" value="F:phosphoribosyl-ATP diphosphatase activity"/>
    <property type="evidence" value="ECO:0007669"/>
    <property type="project" value="UniProtKB-EC"/>
</dbReference>
<evidence type="ECO:0000256" key="4">
    <source>
        <dbReference type="ARBA" id="ARBA00022605"/>
    </source>
</evidence>
<dbReference type="Gene3D" id="1.10.287.1080">
    <property type="entry name" value="MazG-like"/>
    <property type="match status" value="1"/>
</dbReference>
<protein>
    <recommendedName>
        <fullName evidence="9">Phosphoribosyl-ATP pyrophosphatase</fullName>
        <shortName evidence="9">PRA-PH</shortName>
        <ecNumber evidence="9">3.6.1.31</ecNumber>
    </recommendedName>
</protein>
<dbReference type="NCBIfam" id="TIGR03188">
    <property type="entry name" value="histidine_hisI"/>
    <property type="match status" value="1"/>
</dbReference>
<dbReference type="InterPro" id="IPR021130">
    <property type="entry name" value="PRib-ATP_PPHydrolase-like"/>
</dbReference>
<comment type="subcellular location">
    <subcellularLocation>
        <location evidence="9">Cytoplasm</location>
    </subcellularLocation>
</comment>
<gene>
    <name evidence="9 11" type="primary">hisE</name>
    <name evidence="11" type="ORF">ACFPK2_11345</name>
</gene>
<evidence type="ECO:0000256" key="8">
    <source>
        <dbReference type="ARBA" id="ARBA00023102"/>
    </source>
</evidence>
<evidence type="ECO:0000256" key="9">
    <source>
        <dbReference type="HAMAP-Rule" id="MF_01020"/>
    </source>
</evidence>
<keyword evidence="5 9" id="KW-0547">Nucleotide-binding</keyword>
<reference evidence="12" key="1">
    <citation type="journal article" date="2019" name="Int. J. Syst. Evol. Microbiol.">
        <title>The Global Catalogue of Microorganisms (GCM) 10K type strain sequencing project: providing services to taxonomists for standard genome sequencing and annotation.</title>
        <authorList>
            <consortium name="The Broad Institute Genomics Platform"/>
            <consortium name="The Broad Institute Genome Sequencing Center for Infectious Disease"/>
            <person name="Wu L."/>
            <person name="Ma J."/>
        </authorList>
    </citation>
    <scope>NUCLEOTIDE SEQUENCE [LARGE SCALE GENOMIC DNA]</scope>
    <source>
        <strain evidence="12">CGMCC 1.15643</strain>
    </source>
</reference>
<dbReference type="PANTHER" id="PTHR42945:SF1">
    <property type="entry name" value="HISTIDINE BIOSYNTHESIS BIFUNCTIONAL PROTEIN HIS7"/>
    <property type="match status" value="1"/>
</dbReference>
<dbReference type="Pfam" id="PF01503">
    <property type="entry name" value="PRA-PH"/>
    <property type="match status" value="1"/>
</dbReference>
<organism evidence="11 12">
    <name type="scientific">Bosea minatitlanensis</name>
    <dbReference type="NCBI Taxonomy" id="128782"/>
    <lineage>
        <taxon>Bacteria</taxon>
        <taxon>Pseudomonadati</taxon>
        <taxon>Pseudomonadota</taxon>
        <taxon>Alphaproteobacteria</taxon>
        <taxon>Hyphomicrobiales</taxon>
        <taxon>Boseaceae</taxon>
        <taxon>Bosea</taxon>
    </lineage>
</organism>
<feature type="compositionally biased region" description="Basic and acidic residues" evidence="10">
    <location>
        <begin position="100"/>
        <end position="111"/>
    </location>
</feature>
<comment type="similarity">
    <text evidence="3 9">Belongs to the PRA-PH family.</text>
</comment>
<evidence type="ECO:0000313" key="12">
    <source>
        <dbReference type="Proteomes" id="UP001595976"/>
    </source>
</evidence>
<dbReference type="HAMAP" id="MF_01020">
    <property type="entry name" value="HisE"/>
    <property type="match status" value="1"/>
</dbReference>
<dbReference type="Proteomes" id="UP001595976">
    <property type="component" value="Unassembled WGS sequence"/>
</dbReference>
<evidence type="ECO:0000256" key="1">
    <source>
        <dbReference type="ARBA" id="ARBA00001460"/>
    </source>
</evidence>
<keyword evidence="4 9" id="KW-0028">Amino-acid biosynthesis</keyword>
<dbReference type="RefSeq" id="WP_260348184.1">
    <property type="nucleotide sequence ID" value="NZ_JAOAOS010000004.1"/>
</dbReference>
<accession>A0ABW0F4T0</accession>
<keyword evidence="7 9" id="KW-0067">ATP-binding</keyword>
<evidence type="ECO:0000256" key="6">
    <source>
        <dbReference type="ARBA" id="ARBA00022801"/>
    </source>
</evidence>
<sequence>MMTDSVQRLHAAIEQAREGDPARSRTARLFGGGMPKMAKKLAEEAVEIGIAALQDQRRETILESADLIYNLVALWSAMDIAPDDIWAELDRRERLYGIAEKLPKTRSPDRSKRQRPLKLAIGETRR</sequence>
<keyword evidence="9" id="KW-0963">Cytoplasm</keyword>
<comment type="catalytic activity">
    <reaction evidence="1 9">
        <text>1-(5-phospho-beta-D-ribosyl)-ATP + H2O = 1-(5-phospho-beta-D-ribosyl)-5'-AMP + diphosphate + H(+)</text>
        <dbReference type="Rhea" id="RHEA:22828"/>
        <dbReference type="ChEBI" id="CHEBI:15377"/>
        <dbReference type="ChEBI" id="CHEBI:15378"/>
        <dbReference type="ChEBI" id="CHEBI:33019"/>
        <dbReference type="ChEBI" id="CHEBI:59457"/>
        <dbReference type="ChEBI" id="CHEBI:73183"/>
        <dbReference type="EC" id="3.6.1.31"/>
    </reaction>
</comment>
<comment type="caution">
    <text evidence="11">The sequence shown here is derived from an EMBL/GenBank/DDBJ whole genome shotgun (WGS) entry which is preliminary data.</text>
</comment>